<sequence>MLEVIEAPFPELLDPQRTPPAMLPYLAQDRGVAEWDGDATTELQRRTVANVWPIRRLAGTRRALVLAVDELDYDAEVIAWYDANAEFADPYHLEVIAWKRGNAPIDQAITEQMLRNLSYAKSERDELTLTLALGVEGAFGLSGAADPSVMARDDSPDGRILASPTVTATLCPVAVAEPASTTFDANPASRITASPTAAATLSVAGAAAWLVFTDHEG</sequence>
<name>B0ZSG0_BPHA1</name>
<accession>B0ZSG0</accession>
<dbReference type="RefSeq" id="YP_001686748.1">
    <property type="nucleotide sequence ID" value="NC_010342.1"/>
</dbReference>
<protein>
    <submittedName>
        <fullName evidence="1">Putative tail protein</fullName>
    </submittedName>
</protein>
<dbReference type="Pfam" id="PF09684">
    <property type="entry name" value="Tail_P2_I"/>
    <property type="match status" value="1"/>
</dbReference>
<dbReference type="KEGG" id="vg:5912354"/>
<dbReference type="EMBL" id="EU399241">
    <property type="protein sequence ID" value="ABY90380.1"/>
    <property type="molecule type" value="Genomic_DNA"/>
</dbReference>
<organismHost>
    <name type="scientific">Vreelandella aquamarina</name>
    <dbReference type="NCBI Taxonomy" id="77097"/>
</organismHost>
<evidence type="ECO:0000313" key="1">
    <source>
        <dbReference type="EMBL" id="ABY90380.1"/>
    </source>
</evidence>
<evidence type="ECO:0000313" key="2">
    <source>
        <dbReference type="Proteomes" id="UP000001179"/>
    </source>
</evidence>
<dbReference type="GeneID" id="5912354"/>
<gene>
    <name evidence="1" type="ORF">HAPgp12</name>
</gene>
<keyword evidence="2" id="KW-1185">Reference proteome</keyword>
<dbReference type="NCBIfam" id="TIGR01634">
    <property type="entry name" value="tail_P2_I"/>
    <property type="match status" value="1"/>
</dbReference>
<organism evidence="1 2">
    <name type="scientific">Halomonas phage phiHAP-1 (isolate -/Gulf of Mexico/-/2001)</name>
    <name type="common">Bacteriophage phiHAP-1</name>
    <dbReference type="NCBI Taxonomy" id="1283337"/>
    <lineage>
        <taxon>Viruses</taxon>
        <taxon>Duplodnaviria</taxon>
        <taxon>Heunggongvirae</taxon>
        <taxon>Uroviricota</taxon>
        <taxon>Caudoviricetes</taxon>
        <taxon>Hapunavirus</taxon>
        <taxon>Hapunavirus HAP1</taxon>
    </lineage>
</organism>
<proteinExistence type="predicted"/>
<dbReference type="InterPro" id="IPR006521">
    <property type="entry name" value="Tail_protein_I"/>
</dbReference>
<dbReference type="Proteomes" id="UP000001179">
    <property type="component" value="Segment"/>
</dbReference>
<reference evidence="1 2" key="1">
    <citation type="journal article" date="2008" name="J. Virol.">
        <title>The temperate marine phage PhiHAP-1 of Halomonas aquamarina possesses a linear plasmid-like prophage genome.</title>
        <authorList>
            <person name="Mobberley J.M."/>
            <person name="Authement R.N."/>
            <person name="Segall A.M."/>
            <person name="Paul J.H."/>
        </authorList>
    </citation>
    <scope>NUCLEOTIDE SEQUENCE</scope>
</reference>